<dbReference type="InterPro" id="IPR001647">
    <property type="entry name" value="HTH_TetR"/>
</dbReference>
<feature type="region of interest" description="Disordered" evidence="5">
    <location>
        <begin position="193"/>
        <end position="217"/>
    </location>
</feature>
<dbReference type="InterPro" id="IPR009057">
    <property type="entry name" value="Homeodomain-like_sf"/>
</dbReference>
<dbReference type="PANTHER" id="PTHR30055:SF234">
    <property type="entry name" value="HTH-TYPE TRANSCRIPTIONAL REGULATOR BETI"/>
    <property type="match status" value="1"/>
</dbReference>
<evidence type="ECO:0000259" key="6">
    <source>
        <dbReference type="PROSITE" id="PS50977"/>
    </source>
</evidence>
<keyword evidence="1" id="KW-0805">Transcription regulation</keyword>
<evidence type="ECO:0000256" key="5">
    <source>
        <dbReference type="SAM" id="MobiDB-lite"/>
    </source>
</evidence>
<protein>
    <submittedName>
        <fullName evidence="7">AcrR family transcriptional regulator</fullName>
    </submittedName>
</protein>
<comment type="caution">
    <text evidence="7">The sequence shown here is derived from an EMBL/GenBank/DDBJ whole genome shotgun (WGS) entry which is preliminary data.</text>
</comment>
<dbReference type="Pfam" id="PF00440">
    <property type="entry name" value="TetR_N"/>
    <property type="match status" value="1"/>
</dbReference>
<dbReference type="Pfam" id="PF21351">
    <property type="entry name" value="TetR_C_41"/>
    <property type="match status" value="1"/>
</dbReference>
<reference evidence="7 8" key="1">
    <citation type="submission" date="2020-07" db="EMBL/GenBank/DDBJ databases">
        <title>Sequencing the genomes of 1000 actinobacteria strains.</title>
        <authorList>
            <person name="Klenk H.-P."/>
        </authorList>
    </citation>
    <scope>NUCLEOTIDE SEQUENCE [LARGE SCALE GENOMIC DNA]</scope>
    <source>
        <strain evidence="7 8">DSM 40398</strain>
    </source>
</reference>
<dbReference type="GO" id="GO:0003700">
    <property type="term" value="F:DNA-binding transcription factor activity"/>
    <property type="evidence" value="ECO:0007669"/>
    <property type="project" value="TreeGrafter"/>
</dbReference>
<dbReference type="PRINTS" id="PR00455">
    <property type="entry name" value="HTHTETR"/>
</dbReference>
<feature type="domain" description="HTH tetR-type" evidence="6">
    <location>
        <begin position="12"/>
        <end position="72"/>
    </location>
</feature>
<dbReference type="Proteomes" id="UP000529783">
    <property type="component" value="Unassembled WGS sequence"/>
</dbReference>
<feature type="DNA-binding region" description="H-T-H motif" evidence="4">
    <location>
        <begin position="35"/>
        <end position="54"/>
    </location>
</feature>
<dbReference type="GO" id="GO:0000976">
    <property type="term" value="F:transcription cis-regulatory region binding"/>
    <property type="evidence" value="ECO:0007669"/>
    <property type="project" value="TreeGrafter"/>
</dbReference>
<evidence type="ECO:0000256" key="3">
    <source>
        <dbReference type="ARBA" id="ARBA00023163"/>
    </source>
</evidence>
<evidence type="ECO:0000256" key="1">
    <source>
        <dbReference type="ARBA" id="ARBA00023015"/>
    </source>
</evidence>
<evidence type="ECO:0000256" key="2">
    <source>
        <dbReference type="ARBA" id="ARBA00023125"/>
    </source>
</evidence>
<organism evidence="7 8">
    <name type="scientific">Actinomadura luteofluorescens</name>
    <dbReference type="NCBI Taxonomy" id="46163"/>
    <lineage>
        <taxon>Bacteria</taxon>
        <taxon>Bacillati</taxon>
        <taxon>Actinomycetota</taxon>
        <taxon>Actinomycetes</taxon>
        <taxon>Streptosporangiales</taxon>
        <taxon>Thermomonosporaceae</taxon>
        <taxon>Actinomadura</taxon>
    </lineage>
</organism>
<gene>
    <name evidence="7" type="ORF">BJY14_007669</name>
</gene>
<evidence type="ECO:0000256" key="4">
    <source>
        <dbReference type="PROSITE-ProRule" id="PRU00335"/>
    </source>
</evidence>
<sequence length="217" mass="23498">MTVKGRRAEYKELTRSAVLDAAAALFADQGFTATTIDDVAQAARVSKGTVYYHFTDKAHLFEAVFRDRQERLAEDVAAAAMRHDRPWPRLDAALDAYLEGTVTDAAHRSLLQQAPAALGAERCRELDEQMGLPALQSLLDGLNDAEELSVEPGPMLTRLIFSALCEAAMTAGAAPDPSEARHTAAEALHALLAGLRHHPPATRPRNSARRPSPGERP</sequence>
<dbReference type="PROSITE" id="PS50977">
    <property type="entry name" value="HTH_TETR_2"/>
    <property type="match status" value="1"/>
</dbReference>
<dbReference type="EMBL" id="JACCBA010000001">
    <property type="protein sequence ID" value="NYD51686.1"/>
    <property type="molecule type" value="Genomic_DNA"/>
</dbReference>
<evidence type="ECO:0000313" key="8">
    <source>
        <dbReference type="Proteomes" id="UP000529783"/>
    </source>
</evidence>
<dbReference type="Gene3D" id="1.10.357.10">
    <property type="entry name" value="Tetracycline Repressor, domain 2"/>
    <property type="match status" value="1"/>
</dbReference>
<name>A0A7Y9EPR7_9ACTN</name>
<dbReference type="PANTHER" id="PTHR30055">
    <property type="entry name" value="HTH-TYPE TRANSCRIPTIONAL REGULATOR RUTR"/>
    <property type="match status" value="1"/>
</dbReference>
<accession>A0A7Y9EPR7</accession>
<dbReference type="GO" id="GO:0045892">
    <property type="term" value="P:negative regulation of DNA-templated transcription"/>
    <property type="evidence" value="ECO:0007669"/>
    <property type="project" value="UniProtKB-ARBA"/>
</dbReference>
<dbReference type="InterPro" id="IPR049484">
    <property type="entry name" value="Rv0078-like_C"/>
</dbReference>
<evidence type="ECO:0000313" key="7">
    <source>
        <dbReference type="EMBL" id="NYD51686.1"/>
    </source>
</evidence>
<dbReference type="InterPro" id="IPR050109">
    <property type="entry name" value="HTH-type_TetR-like_transc_reg"/>
</dbReference>
<keyword evidence="2 4" id="KW-0238">DNA-binding</keyword>
<proteinExistence type="predicted"/>
<keyword evidence="8" id="KW-1185">Reference proteome</keyword>
<dbReference type="InterPro" id="IPR023772">
    <property type="entry name" value="DNA-bd_HTH_TetR-type_CS"/>
</dbReference>
<dbReference type="AlphaFoldDB" id="A0A7Y9EPR7"/>
<dbReference type="FunFam" id="1.10.10.60:FF:000141">
    <property type="entry name" value="TetR family transcriptional regulator"/>
    <property type="match status" value="1"/>
</dbReference>
<dbReference type="RefSeq" id="WP_179848027.1">
    <property type="nucleotide sequence ID" value="NZ_JACCBA010000001.1"/>
</dbReference>
<dbReference type="SUPFAM" id="SSF46689">
    <property type="entry name" value="Homeodomain-like"/>
    <property type="match status" value="1"/>
</dbReference>
<dbReference type="PROSITE" id="PS01081">
    <property type="entry name" value="HTH_TETR_1"/>
    <property type="match status" value="1"/>
</dbReference>
<keyword evidence="3" id="KW-0804">Transcription</keyword>